<keyword evidence="2 4" id="KW-0378">Hydrolase</keyword>
<dbReference type="PRINTS" id="PR00735">
    <property type="entry name" value="GLHYDRLASE8"/>
</dbReference>
<name>A0A1H9V9K6_BUTFI</name>
<dbReference type="SUPFAM" id="SSF48208">
    <property type="entry name" value="Six-hairpin glycosidases"/>
    <property type="match status" value="1"/>
</dbReference>
<accession>A0A1H9V9K6</accession>
<dbReference type="InterPro" id="IPR008928">
    <property type="entry name" value="6-hairpin_glycosidase_sf"/>
</dbReference>
<evidence type="ECO:0000256" key="3">
    <source>
        <dbReference type="ARBA" id="ARBA00023295"/>
    </source>
</evidence>
<evidence type="ECO:0000313" key="5">
    <source>
        <dbReference type="Proteomes" id="UP000182584"/>
    </source>
</evidence>
<dbReference type="EMBL" id="FOGJ01000022">
    <property type="protein sequence ID" value="SES18248.1"/>
    <property type="molecule type" value="Genomic_DNA"/>
</dbReference>
<reference evidence="4 5" key="1">
    <citation type="submission" date="2016-10" db="EMBL/GenBank/DDBJ databases">
        <authorList>
            <person name="de Groot N.N."/>
        </authorList>
    </citation>
    <scope>NUCLEOTIDE SEQUENCE [LARGE SCALE GENOMIC DNA]</scope>
    <source>
        <strain evidence="4 5">AR40</strain>
    </source>
</reference>
<dbReference type="InterPro" id="IPR002037">
    <property type="entry name" value="Glyco_hydro_8"/>
</dbReference>
<keyword evidence="4" id="KW-0858">Xylan degradation</keyword>
<evidence type="ECO:0000256" key="2">
    <source>
        <dbReference type="ARBA" id="ARBA00022801"/>
    </source>
</evidence>
<sequence>MGSFDNKTYRNVFKEIGKTQEEIDAKIKEAVDTFFYDEKERIYHPAGDDMGYLVDTGNNDARTEGMSYGMMMCVQLDMKEEFDRIWKWAKTFMYMEDGDNEGYFAWSCQLDGTKNAYGPAPDGEEFFAMALFFASHRWGDGEGIYNYSKQAQDILRACLHKGENGRVGDPMWNRDNGQILFVPGSPYTDPSYHLPHFYELFALWAYEEDREFFKKAATVSRKYLVSACHPETGLNPEYGNFDGTPMDEKLPWGQFGDFFSDAYRTAANIGLDAEWFGVDEGQLGVPLKAMKFFGTDLEAVRCAYKVDGTPLERPVLHPVGLVSTIAQSALSVPYSEDPDSDFAVAAKWVNWFWNQPLRKGERRYYDNCLYLFALLALSGNYRIW</sequence>
<keyword evidence="4" id="KW-0624">Polysaccharide degradation</keyword>
<dbReference type="InterPro" id="IPR012341">
    <property type="entry name" value="6hp_glycosidase-like_sf"/>
</dbReference>
<gene>
    <name evidence="4" type="ORF">SAMN04487884_1227</name>
</gene>
<comment type="similarity">
    <text evidence="1">Belongs to the glycosyl hydrolase 8 (cellulase D) family.</text>
</comment>
<dbReference type="RefSeq" id="WP_074757509.1">
    <property type="nucleotide sequence ID" value="NZ_FOGJ01000022.1"/>
</dbReference>
<dbReference type="Gene3D" id="1.50.10.10">
    <property type="match status" value="1"/>
</dbReference>
<dbReference type="Proteomes" id="UP000182584">
    <property type="component" value="Unassembled WGS sequence"/>
</dbReference>
<evidence type="ECO:0000256" key="1">
    <source>
        <dbReference type="ARBA" id="ARBA00009209"/>
    </source>
</evidence>
<dbReference type="OrthoDB" id="9803461at2"/>
<keyword evidence="4" id="KW-0119">Carbohydrate metabolism</keyword>
<protein>
    <submittedName>
        <fullName evidence="4">Oligosaccharide reducing-end xylanase</fullName>
    </submittedName>
</protein>
<dbReference type="AlphaFoldDB" id="A0A1H9V9K6"/>
<dbReference type="eggNOG" id="COG3405">
    <property type="taxonomic scope" value="Bacteria"/>
</dbReference>
<dbReference type="GO" id="GO:0045493">
    <property type="term" value="P:xylan catabolic process"/>
    <property type="evidence" value="ECO:0007669"/>
    <property type="project" value="UniProtKB-KW"/>
</dbReference>
<organism evidence="4 5">
    <name type="scientific">Butyrivibrio fibrisolvens</name>
    <dbReference type="NCBI Taxonomy" id="831"/>
    <lineage>
        <taxon>Bacteria</taxon>
        <taxon>Bacillati</taxon>
        <taxon>Bacillota</taxon>
        <taxon>Clostridia</taxon>
        <taxon>Lachnospirales</taxon>
        <taxon>Lachnospiraceae</taxon>
        <taxon>Butyrivibrio</taxon>
    </lineage>
</organism>
<proteinExistence type="inferred from homology"/>
<dbReference type="GO" id="GO:0004553">
    <property type="term" value="F:hydrolase activity, hydrolyzing O-glycosyl compounds"/>
    <property type="evidence" value="ECO:0007669"/>
    <property type="project" value="InterPro"/>
</dbReference>
<evidence type="ECO:0000313" key="4">
    <source>
        <dbReference type="EMBL" id="SES18248.1"/>
    </source>
</evidence>
<keyword evidence="3 4" id="KW-0326">Glycosidase</keyword>
<dbReference type="Pfam" id="PF01270">
    <property type="entry name" value="Glyco_hydro_8"/>
    <property type="match status" value="1"/>
</dbReference>